<reference evidence="1" key="1">
    <citation type="journal article" date="2011" name="PLoS Biol.">
        <title>Gene gain and loss during evolution of obligate parasitism in the white rust pathogen of Arabidopsis thaliana.</title>
        <authorList>
            <person name="Kemen E."/>
            <person name="Gardiner A."/>
            <person name="Schultz-Larsen T."/>
            <person name="Kemen A.C."/>
            <person name="Balmuth A.L."/>
            <person name="Robert-Seilaniantz A."/>
            <person name="Bailey K."/>
            <person name="Holub E."/>
            <person name="Studholme D.J."/>
            <person name="Maclean D."/>
            <person name="Jones J.D."/>
        </authorList>
    </citation>
    <scope>NUCLEOTIDE SEQUENCE</scope>
</reference>
<dbReference type="EMBL" id="FR824229">
    <property type="protein sequence ID" value="CCA23193.1"/>
    <property type="molecule type" value="Genomic_DNA"/>
</dbReference>
<dbReference type="AlphaFoldDB" id="F0WPE6"/>
<accession>F0WPE6</accession>
<gene>
    <name evidence="1" type="primary">AlNc14C184G8290</name>
    <name evidence="1" type="ORF">ALNC14_093360</name>
</gene>
<organism evidence="1">
    <name type="scientific">Albugo laibachii Nc14</name>
    <dbReference type="NCBI Taxonomy" id="890382"/>
    <lineage>
        <taxon>Eukaryota</taxon>
        <taxon>Sar</taxon>
        <taxon>Stramenopiles</taxon>
        <taxon>Oomycota</taxon>
        <taxon>Peronosporomycetes</taxon>
        <taxon>Albuginales</taxon>
        <taxon>Albuginaceae</taxon>
        <taxon>Albugo</taxon>
    </lineage>
</organism>
<dbReference type="HOGENOM" id="CLU_1252605_0_0_1"/>
<proteinExistence type="predicted"/>
<evidence type="ECO:0000313" key="1">
    <source>
        <dbReference type="EMBL" id="CCA23193.1"/>
    </source>
</evidence>
<reference evidence="1" key="2">
    <citation type="submission" date="2011-02" db="EMBL/GenBank/DDBJ databases">
        <authorList>
            <person name="MacLean D."/>
        </authorList>
    </citation>
    <scope>NUCLEOTIDE SEQUENCE</scope>
</reference>
<sequence length="222" mass="25279">MFPLCGRSVLSVAYAIESRLFPPASEILKLRRSVKLLHKQYWDFYCNDEALDLNHIICHYNECQDLLIKPFYKCGAFKVQDTHILLGSVGWCSTASRIRLNTIEYLSQKDQQESEIGLKKDLAEAVQQQTPYRKELPTVYLCDHTMSCYRGSTVMHSGVRAIVSSSVATFYLYNAIIIVDQSIKKCHTALHANNSDEYFIHVIKSLSISNLMETIMSIGLVT</sequence>
<name>F0WPE6_9STRA</name>
<protein>
    <submittedName>
        <fullName evidence="1">AlNc14C184G8290 protein</fullName>
    </submittedName>
</protein>